<dbReference type="EMBL" id="CM034391">
    <property type="protein sequence ID" value="KAJ0181274.1"/>
    <property type="molecule type" value="Genomic_DNA"/>
</dbReference>
<gene>
    <name evidence="1" type="ORF">K1T71_003359</name>
</gene>
<sequence length="249" mass="29254">MFYKDNENVTSIPFEEYNKQSNEAENKEQEIEIYFDNLDKNISRQQAQQDNAIVNSTEAENNELFHDTEIEDNDESLNDPNDTREEDMNIEATSNDPEERRTYNLRDRSQIDLPKNFEDYVMAVMDVDNETEPQTFKDAMNTCDAYKQLVAHFKKLDDANQKQSNNDDGNNKNCFSSHDNQTRPLLHDDRRREDGAFKPEKIPDSYLDSEQDDMEYVLMQMQKSQESLTKTQKRLSISGFSSVKIHRDM</sequence>
<accession>A0ACC1DBG0</accession>
<comment type="caution">
    <text evidence="1">The sequence shown here is derived from an EMBL/GenBank/DDBJ whole genome shotgun (WGS) entry which is preliminary data.</text>
</comment>
<keyword evidence="2" id="KW-1185">Reference proteome</keyword>
<proteinExistence type="predicted"/>
<evidence type="ECO:0000313" key="1">
    <source>
        <dbReference type="EMBL" id="KAJ0181274.1"/>
    </source>
</evidence>
<dbReference type="Proteomes" id="UP000824533">
    <property type="component" value="Linkage Group LG05"/>
</dbReference>
<evidence type="ECO:0000313" key="2">
    <source>
        <dbReference type="Proteomes" id="UP000824533"/>
    </source>
</evidence>
<reference evidence="1 2" key="1">
    <citation type="journal article" date="2021" name="Front. Genet.">
        <title>Chromosome-Level Genome Assembly Reveals Significant Gene Expansion in the Toll and IMD Signaling Pathways of Dendrolimus kikuchii.</title>
        <authorList>
            <person name="Zhou J."/>
            <person name="Wu P."/>
            <person name="Xiong Z."/>
            <person name="Liu N."/>
            <person name="Zhao N."/>
            <person name="Ji M."/>
            <person name="Qiu Y."/>
            <person name="Yang B."/>
        </authorList>
    </citation>
    <scope>NUCLEOTIDE SEQUENCE [LARGE SCALE GENOMIC DNA]</scope>
    <source>
        <strain evidence="1">Ann1</strain>
    </source>
</reference>
<protein>
    <submittedName>
        <fullName evidence="1">Uncharacterized protein</fullName>
    </submittedName>
</protein>
<organism evidence="1 2">
    <name type="scientific">Dendrolimus kikuchii</name>
    <dbReference type="NCBI Taxonomy" id="765133"/>
    <lineage>
        <taxon>Eukaryota</taxon>
        <taxon>Metazoa</taxon>
        <taxon>Ecdysozoa</taxon>
        <taxon>Arthropoda</taxon>
        <taxon>Hexapoda</taxon>
        <taxon>Insecta</taxon>
        <taxon>Pterygota</taxon>
        <taxon>Neoptera</taxon>
        <taxon>Endopterygota</taxon>
        <taxon>Lepidoptera</taxon>
        <taxon>Glossata</taxon>
        <taxon>Ditrysia</taxon>
        <taxon>Bombycoidea</taxon>
        <taxon>Lasiocampidae</taxon>
        <taxon>Dendrolimus</taxon>
    </lineage>
</organism>
<name>A0ACC1DBG0_9NEOP</name>